<accession>A0ABS9CB40</accession>
<keyword evidence="3" id="KW-1185">Reference proteome</keyword>
<comment type="caution">
    <text evidence="2">The sequence shown here is derived from an EMBL/GenBank/DDBJ whole genome shotgun (WGS) entry which is preliminary data.</text>
</comment>
<evidence type="ECO:0000313" key="3">
    <source>
        <dbReference type="Proteomes" id="UP001430374"/>
    </source>
</evidence>
<evidence type="ECO:0000256" key="1">
    <source>
        <dbReference type="SAM" id="MobiDB-lite"/>
    </source>
</evidence>
<reference evidence="2" key="1">
    <citation type="submission" date="2021-08" db="EMBL/GenBank/DDBJ databases">
        <title>Complete genome sequence of Chryseobacterium sp strain PS-8.</title>
        <authorList>
            <person name="Das S.K."/>
        </authorList>
    </citation>
    <scope>NUCLEOTIDE SEQUENCE</scope>
    <source>
        <strain evidence="2">PS-8</strain>
    </source>
</reference>
<protein>
    <recommendedName>
        <fullName evidence="4">Bacteriocin</fullName>
    </recommendedName>
</protein>
<feature type="compositionally biased region" description="Polar residues" evidence="1">
    <location>
        <begin position="51"/>
        <end position="60"/>
    </location>
</feature>
<dbReference type="RefSeq" id="WP_116548042.1">
    <property type="nucleotide sequence ID" value="NZ_JACSGT010000002.1"/>
</dbReference>
<dbReference type="EMBL" id="JACSGT010000002">
    <property type="protein sequence ID" value="MCF2220963.1"/>
    <property type="molecule type" value="Genomic_DNA"/>
</dbReference>
<gene>
    <name evidence="2" type="ORF">H9Q08_16890</name>
</gene>
<name>A0ABS9CB40_9FLAO</name>
<dbReference type="Proteomes" id="UP001430374">
    <property type="component" value="Unassembled WGS sequence"/>
</dbReference>
<feature type="region of interest" description="Disordered" evidence="1">
    <location>
        <begin position="30"/>
        <end position="60"/>
    </location>
</feature>
<evidence type="ECO:0000313" key="2">
    <source>
        <dbReference type="EMBL" id="MCF2220963.1"/>
    </source>
</evidence>
<sequence length="60" mass="6571">MKNAKKQPEKKLSLKKLQVIKISNMKAINGGYGGQGLELYGDGEPTPPIRQNPSSQCNDK</sequence>
<proteinExistence type="predicted"/>
<organism evidence="2 3">
    <name type="scientific">Chryseobacterium indicum</name>
    <dbReference type="NCBI Taxonomy" id="2766954"/>
    <lineage>
        <taxon>Bacteria</taxon>
        <taxon>Pseudomonadati</taxon>
        <taxon>Bacteroidota</taxon>
        <taxon>Flavobacteriia</taxon>
        <taxon>Flavobacteriales</taxon>
        <taxon>Weeksellaceae</taxon>
        <taxon>Chryseobacterium group</taxon>
        <taxon>Chryseobacterium</taxon>
    </lineage>
</organism>
<evidence type="ECO:0008006" key="4">
    <source>
        <dbReference type="Google" id="ProtNLM"/>
    </source>
</evidence>